<comment type="caution">
    <text evidence="1">The sequence shown here is derived from an EMBL/GenBank/DDBJ whole genome shotgun (WGS) entry which is preliminary data.</text>
</comment>
<gene>
    <name evidence="1" type="ORF">SEMRO_86_G045850.1</name>
</gene>
<reference evidence="1" key="1">
    <citation type="submission" date="2020-06" db="EMBL/GenBank/DDBJ databases">
        <authorList>
            <consortium name="Plant Systems Biology data submission"/>
        </authorList>
    </citation>
    <scope>NUCLEOTIDE SEQUENCE</scope>
    <source>
        <strain evidence="1">D6</strain>
    </source>
</reference>
<dbReference type="Pfam" id="PF13911">
    <property type="entry name" value="AhpC-TSA_2"/>
    <property type="match status" value="1"/>
</dbReference>
<dbReference type="InterPro" id="IPR032801">
    <property type="entry name" value="PXL2A/B/C"/>
</dbReference>
<proteinExistence type="predicted"/>
<accession>A0A9N8DF14</accession>
<dbReference type="OrthoDB" id="40962at2759"/>
<organism evidence="1 2">
    <name type="scientific">Seminavis robusta</name>
    <dbReference type="NCBI Taxonomy" id="568900"/>
    <lineage>
        <taxon>Eukaryota</taxon>
        <taxon>Sar</taxon>
        <taxon>Stramenopiles</taxon>
        <taxon>Ochrophyta</taxon>
        <taxon>Bacillariophyta</taxon>
        <taxon>Bacillariophyceae</taxon>
        <taxon>Bacillariophycidae</taxon>
        <taxon>Naviculales</taxon>
        <taxon>Naviculaceae</taxon>
        <taxon>Seminavis</taxon>
    </lineage>
</organism>
<protein>
    <submittedName>
        <fullName evidence="1">Family with sequence similarity 213, member</fullName>
    </submittedName>
</protein>
<dbReference type="Proteomes" id="UP001153069">
    <property type="component" value="Unassembled WGS sequence"/>
</dbReference>
<dbReference type="AlphaFoldDB" id="A0A9N8DF14"/>
<name>A0A9N8DF14_9STRA</name>
<dbReference type="EMBL" id="CAICTM010000085">
    <property type="protein sequence ID" value="CAB9500565.1"/>
    <property type="molecule type" value="Genomic_DNA"/>
</dbReference>
<sequence length="214" mass="23133">MAATCNRKVVTTAIAASVDAASKAASEPGVAFVVPESMYLKDATKEADFASFPLIPVTVNKETQAVTESSSRLTEEIIKEHTGALGSICYVVQTGVDDKGLAEFTEFYPYPLYKDAELNFYKALGSRKLSIPFNPFKLVGGIFSLIGISGRLKEKKIEGNLVGEGIKQGGVIIFDKLGKPKFAYYEKTGKELPVDDILAALQAVKNEQKQLNGQ</sequence>
<evidence type="ECO:0000313" key="1">
    <source>
        <dbReference type="EMBL" id="CAB9500565.1"/>
    </source>
</evidence>
<evidence type="ECO:0000313" key="2">
    <source>
        <dbReference type="Proteomes" id="UP001153069"/>
    </source>
</evidence>
<keyword evidence="2" id="KW-1185">Reference proteome</keyword>